<name>A0AAD9HJK1_9PEZI</name>
<dbReference type="EMBL" id="MU842856">
    <property type="protein sequence ID" value="KAK2030053.1"/>
    <property type="molecule type" value="Genomic_DNA"/>
</dbReference>
<sequence length="380" mass="41675">MTISRTLKALTAMSSLTLQRHAPVNTNQNLVLADCGIGYNPENTTWSTSRQMNWYNGPVWSTPAETSPANPDLLVQMPYDDGKYPWNFQGASATFPNGETWSVWIEDGTPETLRAGKAMSTKDGGTTLWCYTYRGRPLGLSGNSTCTSAFVCNHLDGPTPWARKSPGFVPYNNGTFTDTPYNSSTPNNSSAANDTLTVKVELSPRPALWYGTINQFLSSIIFTTGGICSPNPFSNRWNTAVTAHCQGTNGTPLNFLPIFFNVLKNLGSLTNPDGYFIHTHGPFANDTSDGTSADTSDDTLTLPATFNLTAYDMATGNLKGFIGYEIMWPEQNMGIHCYECNTTDFDLNYTTAVASAFDVLYPTYSQIVIESKCTYNTLCW</sequence>
<dbReference type="AlphaFoldDB" id="A0AAD9HJK1"/>
<evidence type="ECO:0000313" key="2">
    <source>
        <dbReference type="Proteomes" id="UP001232148"/>
    </source>
</evidence>
<comment type="caution">
    <text evidence="1">The sequence shown here is derived from an EMBL/GenBank/DDBJ whole genome shotgun (WGS) entry which is preliminary data.</text>
</comment>
<evidence type="ECO:0000313" key="1">
    <source>
        <dbReference type="EMBL" id="KAK2030053.1"/>
    </source>
</evidence>
<reference evidence="1" key="1">
    <citation type="submission" date="2021-06" db="EMBL/GenBank/DDBJ databases">
        <title>Comparative genomics, transcriptomics and evolutionary studies reveal genomic signatures of adaptation to plant cell wall in hemibiotrophic fungi.</title>
        <authorList>
            <consortium name="DOE Joint Genome Institute"/>
            <person name="Baroncelli R."/>
            <person name="Diaz J.F."/>
            <person name="Benocci T."/>
            <person name="Peng M."/>
            <person name="Battaglia E."/>
            <person name="Haridas S."/>
            <person name="Andreopoulos W."/>
            <person name="Labutti K."/>
            <person name="Pangilinan J."/>
            <person name="Floch G.L."/>
            <person name="Makela M.R."/>
            <person name="Henrissat B."/>
            <person name="Grigoriev I.V."/>
            <person name="Crouch J.A."/>
            <person name="De Vries R.P."/>
            <person name="Sukno S.A."/>
            <person name="Thon M.R."/>
        </authorList>
    </citation>
    <scope>NUCLEOTIDE SEQUENCE</scope>
    <source>
        <strain evidence="1">MAFF235873</strain>
    </source>
</reference>
<keyword evidence="2" id="KW-1185">Reference proteome</keyword>
<organism evidence="1 2">
    <name type="scientific">Colletotrichum zoysiae</name>
    <dbReference type="NCBI Taxonomy" id="1216348"/>
    <lineage>
        <taxon>Eukaryota</taxon>
        <taxon>Fungi</taxon>
        <taxon>Dikarya</taxon>
        <taxon>Ascomycota</taxon>
        <taxon>Pezizomycotina</taxon>
        <taxon>Sordariomycetes</taxon>
        <taxon>Hypocreomycetidae</taxon>
        <taxon>Glomerellales</taxon>
        <taxon>Glomerellaceae</taxon>
        <taxon>Colletotrichum</taxon>
        <taxon>Colletotrichum graminicola species complex</taxon>
    </lineage>
</organism>
<proteinExistence type="predicted"/>
<dbReference type="Proteomes" id="UP001232148">
    <property type="component" value="Unassembled WGS sequence"/>
</dbReference>
<gene>
    <name evidence="1" type="ORF">LX32DRAFT_717559</name>
</gene>
<accession>A0AAD9HJK1</accession>
<protein>
    <submittedName>
        <fullName evidence="1">Uncharacterized protein</fullName>
    </submittedName>
</protein>